<keyword evidence="2" id="KW-1185">Reference proteome</keyword>
<reference evidence="1 2" key="1">
    <citation type="submission" date="2016-10" db="EMBL/GenBank/DDBJ databases">
        <authorList>
            <person name="de Groot N.N."/>
        </authorList>
    </citation>
    <scope>NUCLEOTIDE SEQUENCE [LARGE SCALE GENOMIC DNA]</scope>
    <source>
        <strain evidence="1 2">DSM 21228</strain>
    </source>
</reference>
<evidence type="ECO:0000313" key="1">
    <source>
        <dbReference type="EMBL" id="SDZ75646.1"/>
    </source>
</evidence>
<name>A0A1H3VLI8_9GAMM</name>
<protein>
    <submittedName>
        <fullName evidence="1">Uncharacterized protein</fullName>
    </submittedName>
</protein>
<gene>
    <name evidence="1" type="ORF">SAMN05660964_00151</name>
</gene>
<sequence>MRSEKLIAETQETLYRAATELPPPSVGYPTHTQWHILESTSMFAANLVRLPQFPCSTGNYQYFNYSPFPISTLQQYSTL</sequence>
<proteinExistence type="predicted"/>
<organism evidence="1 2">
    <name type="scientific">Thiothrix caldifontis</name>
    <dbReference type="NCBI Taxonomy" id="525918"/>
    <lineage>
        <taxon>Bacteria</taxon>
        <taxon>Pseudomonadati</taxon>
        <taxon>Pseudomonadota</taxon>
        <taxon>Gammaproteobacteria</taxon>
        <taxon>Thiotrichales</taxon>
        <taxon>Thiotrichaceae</taxon>
        <taxon>Thiothrix</taxon>
    </lineage>
</organism>
<accession>A0A1H3VLI8</accession>
<dbReference type="STRING" id="525918.SAMN05660964_00151"/>
<dbReference type="Proteomes" id="UP000199397">
    <property type="component" value="Unassembled WGS sequence"/>
</dbReference>
<dbReference type="EMBL" id="FNQP01000001">
    <property type="protein sequence ID" value="SDZ75646.1"/>
    <property type="molecule type" value="Genomic_DNA"/>
</dbReference>
<evidence type="ECO:0000313" key="2">
    <source>
        <dbReference type="Proteomes" id="UP000199397"/>
    </source>
</evidence>
<dbReference type="AlphaFoldDB" id="A0A1H3VLI8"/>